<dbReference type="Gene3D" id="3.30.710.10">
    <property type="entry name" value="Potassium Channel Kv1.1, Chain A"/>
    <property type="match status" value="1"/>
</dbReference>
<dbReference type="SUPFAM" id="SSF54695">
    <property type="entry name" value="POZ domain"/>
    <property type="match status" value="1"/>
</dbReference>
<evidence type="ECO:0000313" key="3">
    <source>
        <dbReference type="EMBL" id="KAK8109694.1"/>
    </source>
</evidence>
<feature type="compositionally biased region" description="Low complexity" evidence="1">
    <location>
        <begin position="141"/>
        <end position="159"/>
    </location>
</feature>
<comment type="caution">
    <text evidence="3">The sequence shown here is derived from an EMBL/GenBank/DDBJ whole genome shotgun (WGS) entry which is preliminary data.</text>
</comment>
<keyword evidence="4" id="KW-1185">Reference proteome</keyword>
<organism evidence="3 4">
    <name type="scientific">Apiospora kogelbergensis</name>
    <dbReference type="NCBI Taxonomy" id="1337665"/>
    <lineage>
        <taxon>Eukaryota</taxon>
        <taxon>Fungi</taxon>
        <taxon>Dikarya</taxon>
        <taxon>Ascomycota</taxon>
        <taxon>Pezizomycotina</taxon>
        <taxon>Sordariomycetes</taxon>
        <taxon>Xylariomycetidae</taxon>
        <taxon>Amphisphaeriales</taxon>
        <taxon>Apiosporaceae</taxon>
        <taxon>Apiospora</taxon>
    </lineage>
</organism>
<dbReference type="Proteomes" id="UP001392437">
    <property type="component" value="Unassembled WGS sequence"/>
</dbReference>
<accession>A0AAW0QP14</accession>
<dbReference type="PANTHER" id="PTHR47843">
    <property type="entry name" value="BTB DOMAIN-CONTAINING PROTEIN-RELATED"/>
    <property type="match status" value="1"/>
</dbReference>
<proteinExistence type="predicted"/>
<feature type="domain" description="BTB" evidence="2">
    <location>
        <begin position="27"/>
        <end position="86"/>
    </location>
</feature>
<dbReference type="InterPro" id="IPR000210">
    <property type="entry name" value="BTB/POZ_dom"/>
</dbReference>
<evidence type="ECO:0000259" key="2">
    <source>
        <dbReference type="PROSITE" id="PS50097"/>
    </source>
</evidence>
<sequence>MASPSSSQHVSELLRSLKKLFESGVYTDLKIVCGNDQHQVHKAIVCLRSGRLAQLCSEIGPNQEATITIPDDDPQTIDLMLQYLYTLEYSPRLVASSNAKPLTNGVNGHHHKDDATPSPKSAATTINGGSVPAVGATNGNQQQQQQQLPLQQKPQPATTPATTLEYNIERETFESIPAGEAAAKLSKKAAKKKKRGSTDTTTTAVPEPQASATTTAPANATANAAAQTVPPAAINNNIAKSAAAAVLPPHAKLYTLAHKYAVPGLRALSAARFAAEAEEHWSSDDFLAAAVEAYNNTAPKPIPVTATPKQASGVAAVNSSIATKSNINHTEESVTEEEDDDDRLQQKSIRDVVLSNMKAHPELLDRAAVREVMKINAELSFDLMMHFRDNQQNGGSASSVVSMQSGGRYY</sequence>
<dbReference type="CDD" id="cd18186">
    <property type="entry name" value="BTB_POZ_ZBTB_KLHL-like"/>
    <property type="match status" value="1"/>
</dbReference>
<dbReference type="PANTHER" id="PTHR47843:SF5">
    <property type="entry name" value="BTB_POZ DOMAIN PROTEIN"/>
    <property type="match status" value="1"/>
</dbReference>
<feature type="region of interest" description="Disordered" evidence="1">
    <location>
        <begin position="100"/>
        <end position="159"/>
    </location>
</feature>
<evidence type="ECO:0000256" key="1">
    <source>
        <dbReference type="SAM" id="MobiDB-lite"/>
    </source>
</evidence>
<evidence type="ECO:0000313" key="4">
    <source>
        <dbReference type="Proteomes" id="UP001392437"/>
    </source>
</evidence>
<dbReference type="AlphaFoldDB" id="A0AAW0QP14"/>
<dbReference type="EMBL" id="JAQQWP010000007">
    <property type="protein sequence ID" value="KAK8109694.1"/>
    <property type="molecule type" value="Genomic_DNA"/>
</dbReference>
<feature type="compositionally biased region" description="Polar residues" evidence="1">
    <location>
        <begin position="118"/>
        <end position="128"/>
    </location>
</feature>
<feature type="compositionally biased region" description="Low complexity" evidence="1">
    <location>
        <begin position="206"/>
        <end position="223"/>
    </location>
</feature>
<name>A0AAW0QP14_9PEZI</name>
<feature type="region of interest" description="Disordered" evidence="1">
    <location>
        <begin position="187"/>
        <end position="223"/>
    </location>
</feature>
<reference evidence="3 4" key="1">
    <citation type="submission" date="2023-01" db="EMBL/GenBank/DDBJ databases">
        <title>Analysis of 21 Apiospora genomes using comparative genomics revels a genus with tremendous synthesis potential of carbohydrate active enzymes and secondary metabolites.</title>
        <authorList>
            <person name="Sorensen T."/>
        </authorList>
    </citation>
    <scope>NUCLEOTIDE SEQUENCE [LARGE SCALE GENOMIC DNA]</scope>
    <source>
        <strain evidence="3 4">CBS 117206</strain>
    </source>
</reference>
<protein>
    <recommendedName>
        <fullName evidence="2">BTB domain-containing protein</fullName>
    </recommendedName>
</protein>
<dbReference type="Pfam" id="PF00651">
    <property type="entry name" value="BTB"/>
    <property type="match status" value="1"/>
</dbReference>
<dbReference type="InterPro" id="IPR011333">
    <property type="entry name" value="SKP1/BTB/POZ_sf"/>
</dbReference>
<gene>
    <name evidence="3" type="ORF">PG999_007831</name>
</gene>
<dbReference type="PROSITE" id="PS50097">
    <property type="entry name" value="BTB"/>
    <property type="match status" value="1"/>
</dbReference>